<dbReference type="InterPro" id="IPR000073">
    <property type="entry name" value="AB_hydrolase_1"/>
</dbReference>
<sequence>MEEAGMVARRGAFLGAAGLALATRLPGVALAQAQTAAPTLPYRPHTVTSPDGVVLSVQEWGNPQGPAILFIHGSWQSHLSWARQVSDPALAQRYRMVTFDLRGHGDSSKPEGDAFYKPAKPWADDVAAVIATLGLQRPVLAGWSYGGRVMGDYLTVHGNAAVGGIHFVDATTSAADPAAFFGPGVRFLGAGTAADQATRIRGTIDFLRACFERQPTDAEFQDMLAMNMLTPRHVRIAMGGRPTNYEAAWRALQVPALVTNGDKDQLITPAMARWTASVVPGARLSIHEGVGHAPFWEDTARFNRELGELMAQVAARRG</sequence>
<keyword evidence="2" id="KW-0732">Signal</keyword>
<evidence type="ECO:0000313" key="4">
    <source>
        <dbReference type="EMBL" id="BDG73963.1"/>
    </source>
</evidence>
<dbReference type="PANTHER" id="PTHR43798">
    <property type="entry name" value="MONOACYLGLYCEROL LIPASE"/>
    <property type="match status" value="1"/>
</dbReference>
<feature type="chain" id="PRO_5045782949" evidence="2">
    <location>
        <begin position="32"/>
        <end position="318"/>
    </location>
</feature>
<dbReference type="PANTHER" id="PTHR43798:SF31">
    <property type="entry name" value="AB HYDROLASE SUPERFAMILY PROTEIN YCLE"/>
    <property type="match status" value="1"/>
</dbReference>
<dbReference type="InterPro" id="IPR050266">
    <property type="entry name" value="AB_hydrolase_sf"/>
</dbReference>
<keyword evidence="5" id="KW-1185">Reference proteome</keyword>
<gene>
    <name evidence="4" type="ORF">Rmf_38920</name>
</gene>
<reference evidence="4 5" key="1">
    <citation type="journal article" date="2016" name="Microbes Environ.">
        <title>Phylogenetically diverse aerobic anoxygenic phototrophic bacteria isolated from epilithic biofilms in Tama river, Japan.</title>
        <authorList>
            <person name="Hirose S."/>
            <person name="Matsuura K."/>
            <person name="Haruta S."/>
        </authorList>
    </citation>
    <scope>NUCLEOTIDE SEQUENCE [LARGE SCALE GENOMIC DNA]</scope>
    <source>
        <strain evidence="4 5">S08</strain>
    </source>
</reference>
<evidence type="ECO:0000313" key="5">
    <source>
        <dbReference type="Proteomes" id="UP000831327"/>
    </source>
</evidence>
<evidence type="ECO:0000259" key="3">
    <source>
        <dbReference type="Pfam" id="PF12697"/>
    </source>
</evidence>
<accession>A0ABM7Y7G4</accession>
<dbReference type="SUPFAM" id="SSF53474">
    <property type="entry name" value="alpha/beta-Hydrolases"/>
    <property type="match status" value="1"/>
</dbReference>
<feature type="domain" description="AB hydrolase-1" evidence="3">
    <location>
        <begin position="68"/>
        <end position="304"/>
    </location>
</feature>
<feature type="signal peptide" evidence="2">
    <location>
        <begin position="1"/>
        <end position="31"/>
    </location>
</feature>
<evidence type="ECO:0000256" key="2">
    <source>
        <dbReference type="SAM" id="SignalP"/>
    </source>
</evidence>
<protein>
    <submittedName>
        <fullName evidence="4">Alpha/beta hydrolase</fullName>
    </submittedName>
</protein>
<proteinExistence type="predicted"/>
<dbReference type="EMBL" id="AP025637">
    <property type="protein sequence ID" value="BDG73963.1"/>
    <property type="molecule type" value="Genomic_DNA"/>
</dbReference>
<dbReference type="Pfam" id="PF12697">
    <property type="entry name" value="Abhydrolase_6"/>
    <property type="match status" value="1"/>
</dbReference>
<keyword evidence="1 4" id="KW-0378">Hydrolase</keyword>
<dbReference type="Proteomes" id="UP000831327">
    <property type="component" value="Chromosome"/>
</dbReference>
<dbReference type="Gene3D" id="3.40.50.1820">
    <property type="entry name" value="alpha/beta hydrolase"/>
    <property type="match status" value="1"/>
</dbReference>
<name>A0ABM7Y7G4_9PROT</name>
<evidence type="ECO:0000256" key="1">
    <source>
        <dbReference type="ARBA" id="ARBA00022801"/>
    </source>
</evidence>
<dbReference type="InterPro" id="IPR029058">
    <property type="entry name" value="AB_hydrolase_fold"/>
</dbReference>
<organism evidence="4 5">
    <name type="scientific">Roseomonas fluvialis</name>
    <dbReference type="NCBI Taxonomy" id="1750527"/>
    <lineage>
        <taxon>Bacteria</taxon>
        <taxon>Pseudomonadati</taxon>
        <taxon>Pseudomonadota</taxon>
        <taxon>Alphaproteobacteria</taxon>
        <taxon>Acetobacterales</taxon>
        <taxon>Roseomonadaceae</taxon>
        <taxon>Roseomonas</taxon>
    </lineage>
</organism>
<dbReference type="GO" id="GO:0016787">
    <property type="term" value="F:hydrolase activity"/>
    <property type="evidence" value="ECO:0007669"/>
    <property type="project" value="UniProtKB-KW"/>
</dbReference>